<name>A0A1M7YXQ9_9VIBR</name>
<evidence type="ECO:0008006" key="4">
    <source>
        <dbReference type="Google" id="ProtNLM"/>
    </source>
</evidence>
<feature type="chain" id="PRO_5013314702" description="DUF3574 domain-containing protein" evidence="1">
    <location>
        <begin position="30"/>
        <end position="151"/>
    </location>
</feature>
<dbReference type="EMBL" id="FRFG01000037">
    <property type="protein sequence ID" value="SHO57375.1"/>
    <property type="molecule type" value="Genomic_DNA"/>
</dbReference>
<dbReference type="RefSeq" id="WP_073584231.1">
    <property type="nucleotide sequence ID" value="NZ_AP024898.1"/>
</dbReference>
<proteinExistence type="predicted"/>
<dbReference type="STRING" id="1117707.VQ7734_03144"/>
<dbReference type="PROSITE" id="PS51257">
    <property type="entry name" value="PROKAR_LIPOPROTEIN"/>
    <property type="match status" value="1"/>
</dbReference>
<protein>
    <recommendedName>
        <fullName evidence="4">DUF3574 domain-containing protein</fullName>
    </recommendedName>
</protein>
<sequence>MNQTNFRRLRSLRLATLACAALVTGCAVNAESPQTEKAVACDAGSPMAETTLYFGLSRPHGPDITMAEWQKFVDKEVTPRFRNGLTVFKAHGQWLGNDGKVAKEGSRALMLIHPLHDQDSNKRIEALRSIYKKTFAQESVMRIETTKCVSF</sequence>
<evidence type="ECO:0000313" key="2">
    <source>
        <dbReference type="EMBL" id="SHO57375.1"/>
    </source>
</evidence>
<accession>A0A1M7YXQ9</accession>
<dbReference type="Pfam" id="PF12098">
    <property type="entry name" value="DUF3574"/>
    <property type="match status" value="1"/>
</dbReference>
<reference evidence="3" key="1">
    <citation type="submission" date="2016-12" db="EMBL/GenBank/DDBJ databases">
        <authorList>
            <person name="Rodrigo-Torres L."/>
            <person name="Arahal R.D."/>
            <person name="Lucena T."/>
        </authorList>
    </citation>
    <scope>NUCLEOTIDE SEQUENCE [LARGE SCALE GENOMIC DNA]</scope>
</reference>
<dbReference type="InterPro" id="IPR021957">
    <property type="entry name" value="DUF3574"/>
</dbReference>
<gene>
    <name evidence="2" type="ORF">VQ7734_03144</name>
</gene>
<evidence type="ECO:0000313" key="3">
    <source>
        <dbReference type="Proteomes" id="UP000184600"/>
    </source>
</evidence>
<keyword evidence="1" id="KW-0732">Signal</keyword>
<dbReference type="AlphaFoldDB" id="A0A1M7YXQ9"/>
<evidence type="ECO:0000256" key="1">
    <source>
        <dbReference type="SAM" id="SignalP"/>
    </source>
</evidence>
<feature type="signal peptide" evidence="1">
    <location>
        <begin position="1"/>
        <end position="29"/>
    </location>
</feature>
<dbReference type="Proteomes" id="UP000184600">
    <property type="component" value="Unassembled WGS sequence"/>
</dbReference>
<keyword evidence="3" id="KW-1185">Reference proteome</keyword>
<dbReference type="OrthoDB" id="794286at2"/>
<organism evidence="2 3">
    <name type="scientific">Vibrio quintilis</name>
    <dbReference type="NCBI Taxonomy" id="1117707"/>
    <lineage>
        <taxon>Bacteria</taxon>
        <taxon>Pseudomonadati</taxon>
        <taxon>Pseudomonadota</taxon>
        <taxon>Gammaproteobacteria</taxon>
        <taxon>Vibrionales</taxon>
        <taxon>Vibrionaceae</taxon>
        <taxon>Vibrio</taxon>
    </lineage>
</organism>